<evidence type="ECO:0000256" key="2">
    <source>
        <dbReference type="ARBA" id="ARBA00022643"/>
    </source>
</evidence>
<reference evidence="6 7" key="1">
    <citation type="submission" date="2018-05" db="EMBL/GenBank/DDBJ databases">
        <title>Genomic Encyclopedia of Type Strains, Phase IV (KMG-IV): sequencing the most valuable type-strain genomes for metagenomic binning, comparative biology and taxonomic classification.</title>
        <authorList>
            <person name="Goeker M."/>
        </authorList>
    </citation>
    <scope>NUCLEOTIDE SEQUENCE [LARGE SCALE GENOMIC DNA]</scope>
    <source>
        <strain evidence="6 7">DSM 44717</strain>
    </source>
</reference>
<dbReference type="Proteomes" id="UP000246410">
    <property type="component" value="Unassembled WGS sequence"/>
</dbReference>
<accession>A0A317NGS1</accession>
<dbReference type="SUPFAM" id="SSF51679">
    <property type="entry name" value="Bacterial luciferase-like"/>
    <property type="match status" value="1"/>
</dbReference>
<dbReference type="Pfam" id="PF00296">
    <property type="entry name" value="Bac_luciferase"/>
    <property type="match status" value="1"/>
</dbReference>
<keyword evidence="7" id="KW-1185">Reference proteome</keyword>
<dbReference type="Gene3D" id="3.20.20.30">
    <property type="entry name" value="Luciferase-like domain"/>
    <property type="match status" value="1"/>
</dbReference>
<keyword evidence="3" id="KW-0560">Oxidoreductase</keyword>
<dbReference type="InterPro" id="IPR011251">
    <property type="entry name" value="Luciferase-like_dom"/>
</dbReference>
<keyword evidence="4 6" id="KW-0503">Monooxygenase</keyword>
<dbReference type="RefSeq" id="WP_110038760.1">
    <property type="nucleotide sequence ID" value="NZ_QGTL01000006.1"/>
</dbReference>
<evidence type="ECO:0000256" key="4">
    <source>
        <dbReference type="ARBA" id="ARBA00023033"/>
    </source>
</evidence>
<dbReference type="PANTHER" id="PTHR42847:SF4">
    <property type="entry name" value="ALKANESULFONATE MONOOXYGENASE-RELATED"/>
    <property type="match status" value="1"/>
</dbReference>
<feature type="domain" description="Luciferase-like" evidence="5">
    <location>
        <begin position="15"/>
        <end position="232"/>
    </location>
</feature>
<keyword evidence="2" id="KW-0288">FMN</keyword>
<protein>
    <submittedName>
        <fullName evidence="6">Luciferase-like monooxygenase</fullName>
    </submittedName>
</protein>
<name>A0A317NGS1_9NOCA</name>
<keyword evidence="1" id="KW-0285">Flavoprotein</keyword>
<dbReference type="GO" id="GO:0008726">
    <property type="term" value="F:alkanesulfonate monooxygenase activity"/>
    <property type="evidence" value="ECO:0007669"/>
    <property type="project" value="TreeGrafter"/>
</dbReference>
<dbReference type="InterPro" id="IPR036661">
    <property type="entry name" value="Luciferase-like_sf"/>
</dbReference>
<dbReference type="PANTHER" id="PTHR42847">
    <property type="entry name" value="ALKANESULFONATE MONOOXYGENASE"/>
    <property type="match status" value="1"/>
</dbReference>
<evidence type="ECO:0000313" key="6">
    <source>
        <dbReference type="EMBL" id="PWV74292.1"/>
    </source>
</evidence>
<dbReference type="AlphaFoldDB" id="A0A317NGS1"/>
<evidence type="ECO:0000313" key="7">
    <source>
        <dbReference type="Proteomes" id="UP000246410"/>
    </source>
</evidence>
<dbReference type="EMBL" id="QGTL01000006">
    <property type="protein sequence ID" value="PWV74292.1"/>
    <property type="molecule type" value="Genomic_DNA"/>
</dbReference>
<dbReference type="InterPro" id="IPR050172">
    <property type="entry name" value="SsuD_RutA_monooxygenase"/>
</dbReference>
<organism evidence="6 7">
    <name type="scientific">Nocardia neocaledoniensis</name>
    <dbReference type="NCBI Taxonomy" id="236511"/>
    <lineage>
        <taxon>Bacteria</taxon>
        <taxon>Bacillati</taxon>
        <taxon>Actinomycetota</taxon>
        <taxon>Actinomycetes</taxon>
        <taxon>Mycobacteriales</taxon>
        <taxon>Nocardiaceae</taxon>
        <taxon>Nocardia</taxon>
    </lineage>
</organism>
<evidence type="ECO:0000259" key="5">
    <source>
        <dbReference type="Pfam" id="PF00296"/>
    </source>
</evidence>
<sequence length="290" mass="31853">MGDRNFGVLVLPDASAPEMLARFRRVEEFGFDQLFLPDHIANVFATEPAWLDGWTMAAAAVAATERIRVGTLVSNPVLRAPAVLAKEALTLDHLSGGRFELGIGAGVVPTDHHATGTEPWPVKERVARFAEYVRVLDEVLSADGEPYTFEGEWYSVLRLPTGPAAVRRPRPPIVVGGQAPSILRVAAQRADGWNTNGKPELGLDENIAVVARQNRELDELCERYGRDPRALRRSALLWATTDPLTGPAGLEELVERLSGAGIEDFVLGWPEPAQVDRFEELVREVIPKLR</sequence>
<evidence type="ECO:0000256" key="1">
    <source>
        <dbReference type="ARBA" id="ARBA00022630"/>
    </source>
</evidence>
<gene>
    <name evidence="6" type="ORF">DFR69_106103</name>
</gene>
<proteinExistence type="predicted"/>
<evidence type="ECO:0000256" key="3">
    <source>
        <dbReference type="ARBA" id="ARBA00023002"/>
    </source>
</evidence>
<dbReference type="GO" id="GO:0046306">
    <property type="term" value="P:alkanesulfonate catabolic process"/>
    <property type="evidence" value="ECO:0007669"/>
    <property type="project" value="TreeGrafter"/>
</dbReference>
<comment type="caution">
    <text evidence="6">The sequence shown here is derived from an EMBL/GenBank/DDBJ whole genome shotgun (WGS) entry which is preliminary data.</text>
</comment>